<dbReference type="PANTHER" id="PTHR46167:SF1">
    <property type="entry name" value="N-LYSINE METHYLTRANSFERASE KMT5A"/>
    <property type="match status" value="1"/>
</dbReference>
<dbReference type="EMBL" id="JAATIS010002087">
    <property type="protein sequence ID" value="KAG2465332.1"/>
    <property type="molecule type" value="Genomic_DNA"/>
</dbReference>
<accession>A0A8X7XFY4</accession>
<feature type="non-terminal residue" evidence="2">
    <location>
        <position position="261"/>
    </location>
</feature>
<keyword evidence="2" id="KW-0808">Transferase</keyword>
<feature type="non-terminal residue" evidence="2">
    <location>
        <position position="1"/>
    </location>
</feature>
<dbReference type="InterPro" id="IPR001214">
    <property type="entry name" value="SET_dom"/>
</dbReference>
<protein>
    <submittedName>
        <fullName evidence="2">KMT5A methyltransferase</fullName>
    </submittedName>
</protein>
<dbReference type="Pfam" id="PF00856">
    <property type="entry name" value="SET"/>
    <property type="match status" value="1"/>
</dbReference>
<dbReference type="GO" id="GO:0006357">
    <property type="term" value="P:regulation of transcription by RNA polymerase II"/>
    <property type="evidence" value="ECO:0007669"/>
    <property type="project" value="TreeGrafter"/>
</dbReference>
<reference evidence="2 3" key="1">
    <citation type="journal article" date="2021" name="Cell">
        <title>Tracing the genetic footprints of vertebrate landing in non-teleost ray-finned fishes.</title>
        <authorList>
            <person name="Bi X."/>
            <person name="Wang K."/>
            <person name="Yang L."/>
            <person name="Pan H."/>
            <person name="Jiang H."/>
            <person name="Wei Q."/>
            <person name="Fang M."/>
            <person name="Yu H."/>
            <person name="Zhu C."/>
            <person name="Cai Y."/>
            <person name="He Y."/>
            <person name="Gan X."/>
            <person name="Zeng H."/>
            <person name="Yu D."/>
            <person name="Zhu Y."/>
            <person name="Jiang H."/>
            <person name="Qiu Q."/>
            <person name="Yang H."/>
            <person name="Zhang Y.E."/>
            <person name="Wang W."/>
            <person name="Zhu M."/>
            <person name="He S."/>
            <person name="Zhang G."/>
        </authorList>
    </citation>
    <scope>NUCLEOTIDE SEQUENCE [LARGE SCALE GENOMIC DNA]</scope>
    <source>
        <strain evidence="2">Bchr_013</strain>
    </source>
</reference>
<comment type="caution">
    <text evidence="2">The sequence shown here is derived from an EMBL/GenBank/DDBJ whole genome shotgun (WGS) entry which is preliminary data.</text>
</comment>
<dbReference type="GO" id="GO:0005634">
    <property type="term" value="C:nucleus"/>
    <property type="evidence" value="ECO:0007669"/>
    <property type="project" value="TreeGrafter"/>
</dbReference>
<keyword evidence="3" id="KW-1185">Reference proteome</keyword>
<dbReference type="Gene3D" id="2.170.270.10">
    <property type="entry name" value="SET domain"/>
    <property type="match status" value="1"/>
</dbReference>
<dbReference type="GO" id="GO:0005700">
    <property type="term" value="C:polytene chromosome"/>
    <property type="evidence" value="ECO:0007669"/>
    <property type="project" value="TreeGrafter"/>
</dbReference>
<dbReference type="SUPFAM" id="SSF82199">
    <property type="entry name" value="SET domain"/>
    <property type="match status" value="1"/>
</dbReference>
<dbReference type="AlphaFoldDB" id="A0A8X7XFY4"/>
<dbReference type="GO" id="GO:0042799">
    <property type="term" value="F:histone H4K20 methyltransferase activity"/>
    <property type="evidence" value="ECO:0007669"/>
    <property type="project" value="TreeGrafter"/>
</dbReference>
<dbReference type="PANTHER" id="PTHR46167">
    <property type="entry name" value="N-LYSINE METHYLTRANSFERASE KMT5A"/>
    <property type="match status" value="1"/>
</dbReference>
<dbReference type="Proteomes" id="UP000886611">
    <property type="component" value="Unassembled WGS sequence"/>
</dbReference>
<dbReference type="GO" id="GO:0043516">
    <property type="term" value="P:regulation of DNA damage response, signal transduction by p53 class mediator"/>
    <property type="evidence" value="ECO:0007669"/>
    <property type="project" value="TreeGrafter"/>
</dbReference>
<dbReference type="InterPro" id="IPR051760">
    <property type="entry name" value="KMT5A"/>
</dbReference>
<keyword evidence="2" id="KW-0489">Methyltransferase</keyword>
<dbReference type="GO" id="GO:0032259">
    <property type="term" value="P:methylation"/>
    <property type="evidence" value="ECO:0007669"/>
    <property type="project" value="UniProtKB-KW"/>
</dbReference>
<evidence type="ECO:0000313" key="3">
    <source>
        <dbReference type="Proteomes" id="UP000886611"/>
    </source>
</evidence>
<gene>
    <name evidence="2" type="primary">Kmt5a_2</name>
    <name evidence="2" type="ORF">GTO96_0011690</name>
</gene>
<organism evidence="2 3">
    <name type="scientific">Polypterus senegalus</name>
    <name type="common">Senegal bichir</name>
    <dbReference type="NCBI Taxonomy" id="55291"/>
    <lineage>
        <taxon>Eukaryota</taxon>
        <taxon>Metazoa</taxon>
        <taxon>Chordata</taxon>
        <taxon>Craniata</taxon>
        <taxon>Vertebrata</taxon>
        <taxon>Euteleostomi</taxon>
        <taxon>Actinopterygii</taxon>
        <taxon>Polypteriformes</taxon>
        <taxon>Polypteridae</taxon>
        <taxon>Polypterus</taxon>
    </lineage>
</organism>
<sequence>MQFPVTLDNEVPKKQRMELTVLHDRMCYDRWRAEQEAPRCQHILSSFCRRQPTLHHIEKRKGQQEWTTNIPSATKINEMWKPEGSMEEMPRDKYIQRYVSNMNWKGLVVRDIIPDKGRGVYTSRRFQKGEVVCDYHGEIISRKKGELKMKNVEAGEMGYLYFCKNARQEAFCINTQTFPCPCHPDMEMSGRLINHSSKRANLLPQCFNIDTGEGLMDVVLFIVKKDIEANTKLLFEYVVWRKTFKGEGMDLDWLLNSPLEY</sequence>
<feature type="domain" description="SET" evidence="1">
    <location>
        <begin position="105"/>
        <end position="238"/>
    </location>
</feature>
<name>A0A8X7XFY4_POLSE</name>
<dbReference type="InterPro" id="IPR046341">
    <property type="entry name" value="SET_dom_sf"/>
</dbReference>
<evidence type="ECO:0000313" key="2">
    <source>
        <dbReference type="EMBL" id="KAG2465332.1"/>
    </source>
</evidence>
<evidence type="ECO:0000259" key="1">
    <source>
        <dbReference type="PROSITE" id="PS50280"/>
    </source>
</evidence>
<proteinExistence type="predicted"/>
<dbReference type="PROSITE" id="PS50280">
    <property type="entry name" value="SET"/>
    <property type="match status" value="1"/>
</dbReference>